<organism evidence="1 2">
    <name type="scientific">Metapseudomonas resinovorans</name>
    <name type="common">Pseudomonas resinovorans</name>
    <dbReference type="NCBI Taxonomy" id="53412"/>
    <lineage>
        <taxon>Bacteria</taxon>
        <taxon>Pseudomonadati</taxon>
        <taxon>Pseudomonadota</taxon>
        <taxon>Gammaproteobacteria</taxon>
        <taxon>Pseudomonadales</taxon>
        <taxon>Pseudomonadaceae</taxon>
        <taxon>Metapseudomonas</taxon>
    </lineage>
</organism>
<sequence>MSSAHPFYSGTYNGRDCYCMTADDRVKRVADFDLPTCRAALEVAGLQGTVKKAIERRMRKLERLQ</sequence>
<dbReference type="RefSeq" id="WP_271472042.1">
    <property type="nucleotide sequence ID" value="NZ_JANEWF010000035.1"/>
</dbReference>
<dbReference type="Proteomes" id="UP001211689">
    <property type="component" value="Unassembled WGS sequence"/>
</dbReference>
<accession>A0ABT4YAJ5</accession>
<comment type="caution">
    <text evidence="1">The sequence shown here is derived from an EMBL/GenBank/DDBJ whole genome shotgun (WGS) entry which is preliminary data.</text>
</comment>
<protein>
    <submittedName>
        <fullName evidence="1">Uncharacterized protein</fullName>
    </submittedName>
</protein>
<dbReference type="EMBL" id="JANEWF010000035">
    <property type="protein sequence ID" value="MDA8485885.1"/>
    <property type="molecule type" value="Genomic_DNA"/>
</dbReference>
<name>A0ABT4YAJ5_METRE</name>
<evidence type="ECO:0000313" key="2">
    <source>
        <dbReference type="Proteomes" id="UP001211689"/>
    </source>
</evidence>
<reference evidence="1 2" key="1">
    <citation type="submission" date="2022-07" db="EMBL/GenBank/DDBJ databases">
        <title>Genome Analysis of Selected Gammaproteobacteria from Nigerian Food snails.</title>
        <authorList>
            <person name="Okafor A.C."/>
        </authorList>
    </citation>
    <scope>NUCLEOTIDE SEQUENCE [LARGE SCALE GENOMIC DNA]</scope>
    <source>
        <strain evidence="1 2">Awg 2</strain>
    </source>
</reference>
<gene>
    <name evidence="1" type="ORF">NNO07_22690</name>
</gene>
<proteinExistence type="predicted"/>
<keyword evidence="2" id="KW-1185">Reference proteome</keyword>
<evidence type="ECO:0000313" key="1">
    <source>
        <dbReference type="EMBL" id="MDA8485885.1"/>
    </source>
</evidence>